<evidence type="ECO:0000256" key="1">
    <source>
        <dbReference type="SAM" id="MobiDB-lite"/>
    </source>
</evidence>
<dbReference type="EMBL" id="JACTAM010000008">
    <property type="protein sequence ID" value="KAI2661428.1"/>
    <property type="molecule type" value="Genomic_DNA"/>
</dbReference>
<gene>
    <name evidence="2" type="ORF">H4Q32_007013</name>
</gene>
<reference evidence="2 3" key="1">
    <citation type="submission" date="2022-01" db="EMBL/GenBank/DDBJ databases">
        <title>A high-quality chromosome-level genome assembly of rohu carp, Labeo rohita.</title>
        <authorList>
            <person name="Arick M.A. II"/>
            <person name="Hsu C.-Y."/>
            <person name="Magbanua Z."/>
            <person name="Pechanova O."/>
            <person name="Grover C."/>
            <person name="Miller E."/>
            <person name="Thrash A."/>
            <person name="Ezzel L."/>
            <person name="Alam S."/>
            <person name="Benzie J."/>
            <person name="Hamilton M."/>
            <person name="Karsi A."/>
            <person name="Lawrence M.L."/>
            <person name="Peterson D.G."/>
        </authorList>
    </citation>
    <scope>NUCLEOTIDE SEQUENCE [LARGE SCALE GENOMIC DNA]</scope>
    <source>
        <strain evidence="3">BAU-BD-2019</strain>
        <tissue evidence="2">Blood</tissue>
    </source>
</reference>
<comment type="caution">
    <text evidence="2">The sequence shown here is derived from an EMBL/GenBank/DDBJ whole genome shotgun (WGS) entry which is preliminary data.</text>
</comment>
<accession>A0ABQ8MEY9</accession>
<evidence type="ECO:0000313" key="2">
    <source>
        <dbReference type="EMBL" id="KAI2661428.1"/>
    </source>
</evidence>
<dbReference type="GO" id="GO:0000428">
    <property type="term" value="C:DNA-directed RNA polymerase complex"/>
    <property type="evidence" value="ECO:0007669"/>
    <property type="project" value="UniProtKB-KW"/>
</dbReference>
<dbReference type="Proteomes" id="UP000830375">
    <property type="component" value="Unassembled WGS sequence"/>
</dbReference>
<name>A0ABQ8MEY9_LABRO</name>
<keyword evidence="2" id="KW-0240">DNA-directed RNA polymerase</keyword>
<keyword evidence="2" id="KW-0804">Transcription</keyword>
<keyword evidence="3" id="KW-1185">Reference proteome</keyword>
<proteinExistence type="predicted"/>
<organism evidence="2 3">
    <name type="scientific">Labeo rohita</name>
    <name type="common">Indian major carp</name>
    <name type="synonym">Cyprinus rohita</name>
    <dbReference type="NCBI Taxonomy" id="84645"/>
    <lineage>
        <taxon>Eukaryota</taxon>
        <taxon>Metazoa</taxon>
        <taxon>Chordata</taxon>
        <taxon>Craniata</taxon>
        <taxon>Vertebrata</taxon>
        <taxon>Euteleostomi</taxon>
        <taxon>Actinopterygii</taxon>
        <taxon>Neopterygii</taxon>
        <taxon>Teleostei</taxon>
        <taxon>Ostariophysi</taxon>
        <taxon>Cypriniformes</taxon>
        <taxon>Cyprinidae</taxon>
        <taxon>Labeoninae</taxon>
        <taxon>Labeonini</taxon>
        <taxon>Labeo</taxon>
    </lineage>
</organism>
<sequence>MCPINSINLKPCFPVSSIWCLTSSLVQARRERQPLLHGVTELRIATEPMLLMISDQVRKPATMPATREQAVDSEILERTPVPEFCPERAPVAEFSPERPRKGFCFQDQPKENLAQRGLLVPRPAQRKLLFPSPAQREILFPSSTQRGLLFPRPAQREFSPERAPGSPSSPEKAPVSKSSPKRDSVSKFNPERASVPKGSPESPEAHKCQPSNPLLPPPLLSSGSPSAHPQPTIYVVSSPRVCQSPLVLWLEDPLSPPQSLGLFLGPSTQAPSSPPWPGSPLAPPSSLIHLALPWSVIDHPAPPDSPRLRQAPPSLQLHLGLSVHASATVAGTFCSTLALRILFVILAHRLCRHWSAPWSRQPFLLHGSSFCRLHRGSPLWLWPESHLAPLTPSPSCRLFHCLVQFLSPVFSCVQRPVSNVYPCATCVPACSVFLCLDYSLFVFLSLRLLACCTKV</sequence>
<feature type="region of interest" description="Disordered" evidence="1">
    <location>
        <begin position="140"/>
        <end position="228"/>
    </location>
</feature>
<feature type="region of interest" description="Disordered" evidence="1">
    <location>
        <begin position="260"/>
        <end position="280"/>
    </location>
</feature>
<evidence type="ECO:0000313" key="3">
    <source>
        <dbReference type="Proteomes" id="UP000830375"/>
    </source>
</evidence>
<protein>
    <submittedName>
        <fullName evidence="2">DNA-directed RNA polymerase II subunit RPB1</fullName>
    </submittedName>
</protein>